<dbReference type="Proteomes" id="UP000186406">
    <property type="component" value="Unassembled WGS sequence"/>
</dbReference>
<accession>A0A1M7Z6P2</accession>
<keyword evidence="3" id="KW-1185">Reference proteome</keyword>
<name>A0A1M7Z6P2_9HYPH</name>
<evidence type="ECO:0000256" key="1">
    <source>
        <dbReference type="ARBA" id="ARBA00044777"/>
    </source>
</evidence>
<dbReference type="STRING" id="1123029.SAMN02745172_00322"/>
<sequence length="287" mass="31483">MTPAAEEPDNWTLPLEETRAGGAAATAAVEGLVVDVEGFEGPLDLLLTLARNQKLDLARISILALAEQYLAFVAEARRMRLELAADYLVMAAWLAYLKSRLLVPDDTEDDEPSGEMLAADLAFRLRRLEAMRDVSARLAGRARLGRDVFARGAPEAVVVEKRSEWQVTLYELLSAYAAHRQRSMVTRVSVGRRAVWSLLDARQVLERLIGAVPDWVPIDDLLAEYMATPEDRVTVRASSFSATLELAREGGLDLRQAGPFAPIFVRRRAVRTEGDEPVPGASGGGDD</sequence>
<dbReference type="PANTHER" id="PTHR33969">
    <property type="entry name" value="SEGREGATION AND CONDENSATION PROTEIN A"/>
    <property type="match status" value="1"/>
</dbReference>
<dbReference type="AlphaFoldDB" id="A0A1M7Z6P2"/>
<gene>
    <name evidence="2" type="ORF">SAMN02745172_00322</name>
</gene>
<protein>
    <recommendedName>
        <fullName evidence="1">Segregation and condensation protein A</fullName>
    </recommendedName>
</protein>
<proteinExistence type="predicted"/>
<evidence type="ECO:0000313" key="2">
    <source>
        <dbReference type="EMBL" id="SHO60524.1"/>
    </source>
</evidence>
<dbReference type="PANTHER" id="PTHR33969:SF2">
    <property type="entry name" value="SEGREGATION AND CONDENSATION PROTEIN A"/>
    <property type="match status" value="1"/>
</dbReference>
<evidence type="ECO:0000313" key="3">
    <source>
        <dbReference type="Proteomes" id="UP000186406"/>
    </source>
</evidence>
<dbReference type="EMBL" id="FRXO01000001">
    <property type="protein sequence ID" value="SHO60524.1"/>
    <property type="molecule type" value="Genomic_DNA"/>
</dbReference>
<dbReference type="RefSeq" id="WP_084563769.1">
    <property type="nucleotide sequence ID" value="NZ_FRXO01000001.1"/>
</dbReference>
<dbReference type="Gene3D" id="6.10.250.2410">
    <property type="match status" value="1"/>
</dbReference>
<dbReference type="InterPro" id="IPR003768">
    <property type="entry name" value="ScpA"/>
</dbReference>
<dbReference type="Pfam" id="PF02616">
    <property type="entry name" value="SMC_ScpA"/>
    <property type="match status" value="1"/>
</dbReference>
<organism evidence="2 3">
    <name type="scientific">Pseudoxanthobacter soli DSM 19599</name>
    <dbReference type="NCBI Taxonomy" id="1123029"/>
    <lineage>
        <taxon>Bacteria</taxon>
        <taxon>Pseudomonadati</taxon>
        <taxon>Pseudomonadota</taxon>
        <taxon>Alphaproteobacteria</taxon>
        <taxon>Hyphomicrobiales</taxon>
        <taxon>Segnochrobactraceae</taxon>
        <taxon>Pseudoxanthobacter</taxon>
    </lineage>
</organism>
<reference evidence="2 3" key="1">
    <citation type="submission" date="2016-12" db="EMBL/GenBank/DDBJ databases">
        <authorList>
            <person name="Song W.-J."/>
            <person name="Kurnit D.M."/>
        </authorList>
    </citation>
    <scope>NUCLEOTIDE SEQUENCE [LARGE SCALE GENOMIC DNA]</scope>
    <source>
        <strain evidence="2 3">DSM 19599</strain>
    </source>
</reference>